<dbReference type="GO" id="GO:0061513">
    <property type="term" value="F:glucose 6-phosphate:phosphate antiporter activity"/>
    <property type="evidence" value="ECO:0007669"/>
    <property type="project" value="TreeGrafter"/>
</dbReference>
<evidence type="ECO:0000313" key="6">
    <source>
        <dbReference type="Ensembl" id="ENSSOCP00000000485.1"/>
    </source>
</evidence>
<dbReference type="PANTHER" id="PTHR43826">
    <property type="entry name" value="GLUCOSE-6-PHOSPHATE EXCHANGER SLC37A4"/>
    <property type="match status" value="1"/>
</dbReference>
<sequence length="88" mass="9994">MATGGYGRYRAVIFAAMFVGYTLYYFNRKTFSFVMPAVMAEVPLGKDELGELRIQRNTRQSHWLCCPLLQSNSLQKVLLILANMPEVG</sequence>
<keyword evidence="3 5" id="KW-1133">Transmembrane helix</keyword>
<protein>
    <submittedName>
        <fullName evidence="6">Uncharacterized protein</fullName>
    </submittedName>
</protein>
<dbReference type="InterPro" id="IPR051337">
    <property type="entry name" value="OPA_Antiporter"/>
</dbReference>
<keyword evidence="7" id="KW-1185">Reference proteome</keyword>
<dbReference type="GO" id="GO:0035435">
    <property type="term" value="P:phosphate ion transmembrane transport"/>
    <property type="evidence" value="ECO:0007669"/>
    <property type="project" value="TreeGrafter"/>
</dbReference>
<evidence type="ECO:0000256" key="2">
    <source>
        <dbReference type="ARBA" id="ARBA00022692"/>
    </source>
</evidence>
<reference evidence="6" key="2">
    <citation type="submission" date="2025-09" db="UniProtKB">
        <authorList>
            <consortium name="Ensembl"/>
        </authorList>
    </citation>
    <scope>IDENTIFICATION</scope>
</reference>
<evidence type="ECO:0000256" key="3">
    <source>
        <dbReference type="ARBA" id="ARBA00022989"/>
    </source>
</evidence>
<dbReference type="GO" id="GO:0005789">
    <property type="term" value="C:endoplasmic reticulum membrane"/>
    <property type="evidence" value="ECO:0007669"/>
    <property type="project" value="TreeGrafter"/>
</dbReference>
<accession>A0A8D0EHM0</accession>
<dbReference type="AlphaFoldDB" id="A0A8D0EHM0"/>
<dbReference type="Proteomes" id="UP000694551">
    <property type="component" value="Unplaced"/>
</dbReference>
<name>A0A8D0EHM0_STROC</name>
<keyword evidence="4 5" id="KW-0472">Membrane</keyword>
<evidence type="ECO:0000313" key="7">
    <source>
        <dbReference type="Proteomes" id="UP000694551"/>
    </source>
</evidence>
<evidence type="ECO:0000256" key="5">
    <source>
        <dbReference type="SAM" id="Phobius"/>
    </source>
</evidence>
<evidence type="ECO:0000256" key="1">
    <source>
        <dbReference type="ARBA" id="ARBA00004127"/>
    </source>
</evidence>
<proteinExistence type="predicted"/>
<reference evidence="6" key="1">
    <citation type="submission" date="2025-08" db="UniProtKB">
        <authorList>
            <consortium name="Ensembl"/>
        </authorList>
    </citation>
    <scope>IDENTIFICATION</scope>
</reference>
<feature type="transmembrane region" description="Helical" evidence="5">
    <location>
        <begin position="6"/>
        <end position="26"/>
    </location>
</feature>
<organism evidence="6 7">
    <name type="scientific">Strix occidentalis caurina</name>
    <name type="common">northern spotted owl</name>
    <dbReference type="NCBI Taxonomy" id="311401"/>
    <lineage>
        <taxon>Eukaryota</taxon>
        <taxon>Metazoa</taxon>
        <taxon>Chordata</taxon>
        <taxon>Craniata</taxon>
        <taxon>Vertebrata</taxon>
        <taxon>Euteleostomi</taxon>
        <taxon>Archelosauria</taxon>
        <taxon>Archosauria</taxon>
        <taxon>Dinosauria</taxon>
        <taxon>Saurischia</taxon>
        <taxon>Theropoda</taxon>
        <taxon>Coelurosauria</taxon>
        <taxon>Aves</taxon>
        <taxon>Neognathae</taxon>
        <taxon>Neoaves</taxon>
        <taxon>Telluraves</taxon>
        <taxon>Strigiformes</taxon>
        <taxon>Strigidae</taxon>
        <taxon>Strix</taxon>
    </lineage>
</organism>
<keyword evidence="2 5" id="KW-0812">Transmembrane</keyword>
<dbReference type="PANTHER" id="PTHR43826:SF3">
    <property type="entry name" value="GLUCOSE-6-PHOSPHATE EXCHANGER SLC37A4"/>
    <property type="match status" value="1"/>
</dbReference>
<dbReference type="Ensembl" id="ENSSOCT00000000496.1">
    <property type="protein sequence ID" value="ENSSOCP00000000485.1"/>
    <property type="gene ID" value="ENSSOCG00000000405.1"/>
</dbReference>
<comment type="subcellular location">
    <subcellularLocation>
        <location evidence="1">Endomembrane system</location>
        <topology evidence="1">Multi-pass membrane protein</topology>
    </subcellularLocation>
</comment>
<evidence type="ECO:0000256" key="4">
    <source>
        <dbReference type="ARBA" id="ARBA00023136"/>
    </source>
</evidence>